<sequence length="410" mass="43788">MLTFLKTNLRWLGTGFLLTFASAFGQTWFISLFASTIKAEHGLTDGAWGSLYTVATLCAAGLMFWRGSVADTVPLSRLAPIMALVFAVACVGMAATGSIWILGISLFLLRFCGQGMFSHIAMTAMGRWFEATRGKAVSLANLGHPAGEIIVPILIVLSIAVFGPRPAWLGTAAVLALVIAPLLWGLLRNDRAPRGHARAANTPGLKGRQWKRRDAAQHWLLPALLPVLLTPGFISTVTFFHQAHIAEVKGWTLALMAPGYSAFATATVASALIAGWAADRLGPHRLLPILLLPMGVGIALLAPSGHVVAWYAALGFIGITQGISTTLWGVLLPAVYGTQHLGSIRSLTMIIMVISTAIGPGITGILIDYRINFPVQSLFIGGWCLLLALGCWMISHRLAQELSLTRIEPA</sequence>
<dbReference type="InterPro" id="IPR036259">
    <property type="entry name" value="MFS_trans_sf"/>
</dbReference>
<feature type="transmembrane region" description="Helical" evidence="4">
    <location>
        <begin position="12"/>
        <end position="34"/>
    </location>
</feature>
<dbReference type="OrthoDB" id="1404228at2"/>
<keyword evidence="1 4" id="KW-0812">Transmembrane</keyword>
<dbReference type="AlphaFoldDB" id="A0A543K5W8"/>
<feature type="transmembrane region" description="Helical" evidence="4">
    <location>
        <begin position="46"/>
        <end position="66"/>
    </location>
</feature>
<dbReference type="Proteomes" id="UP000320582">
    <property type="component" value="Unassembled WGS sequence"/>
</dbReference>
<feature type="transmembrane region" description="Helical" evidence="4">
    <location>
        <begin position="107"/>
        <end position="129"/>
    </location>
</feature>
<accession>A0A543K5W8</accession>
<keyword evidence="2 4" id="KW-1133">Transmembrane helix</keyword>
<dbReference type="PANTHER" id="PTHR11360">
    <property type="entry name" value="MONOCARBOXYLATE TRANSPORTER"/>
    <property type="match status" value="1"/>
</dbReference>
<comment type="caution">
    <text evidence="6">The sequence shown here is derived from an EMBL/GenBank/DDBJ whole genome shotgun (WGS) entry which is preliminary data.</text>
</comment>
<dbReference type="InterPro" id="IPR050327">
    <property type="entry name" value="Proton-linked_MCT"/>
</dbReference>
<organism evidence="6 7">
    <name type="scientific">Roseinatronobacter monicus</name>
    <dbReference type="NCBI Taxonomy" id="393481"/>
    <lineage>
        <taxon>Bacteria</taxon>
        <taxon>Pseudomonadati</taxon>
        <taxon>Pseudomonadota</taxon>
        <taxon>Alphaproteobacteria</taxon>
        <taxon>Rhodobacterales</taxon>
        <taxon>Paracoccaceae</taxon>
        <taxon>Roseinatronobacter</taxon>
    </lineage>
</organism>
<evidence type="ECO:0000256" key="1">
    <source>
        <dbReference type="ARBA" id="ARBA00022692"/>
    </source>
</evidence>
<feature type="transmembrane region" description="Helical" evidence="4">
    <location>
        <begin position="141"/>
        <end position="162"/>
    </location>
</feature>
<feature type="transmembrane region" description="Helical" evidence="4">
    <location>
        <begin position="373"/>
        <end position="394"/>
    </location>
</feature>
<evidence type="ECO:0000313" key="7">
    <source>
        <dbReference type="Proteomes" id="UP000320582"/>
    </source>
</evidence>
<dbReference type="InterPro" id="IPR011701">
    <property type="entry name" value="MFS"/>
</dbReference>
<keyword evidence="3 4" id="KW-0472">Membrane</keyword>
<gene>
    <name evidence="6" type="ORF">BD293_3863</name>
</gene>
<feature type="transmembrane region" description="Helical" evidence="4">
    <location>
        <begin position="168"/>
        <end position="187"/>
    </location>
</feature>
<keyword evidence="7" id="KW-1185">Reference proteome</keyword>
<evidence type="ECO:0000313" key="6">
    <source>
        <dbReference type="EMBL" id="TQM90476.1"/>
    </source>
</evidence>
<dbReference type="SUPFAM" id="SSF103473">
    <property type="entry name" value="MFS general substrate transporter"/>
    <property type="match status" value="1"/>
</dbReference>
<dbReference type="Pfam" id="PF07690">
    <property type="entry name" value="MFS_1"/>
    <property type="match status" value="1"/>
</dbReference>
<feature type="domain" description="Major facilitator superfamily (MFS) profile" evidence="5">
    <location>
        <begin position="1"/>
        <end position="399"/>
    </location>
</feature>
<reference evidence="6 7" key="1">
    <citation type="submission" date="2019-06" db="EMBL/GenBank/DDBJ databases">
        <title>Genomic Encyclopedia of Archaeal and Bacterial Type Strains, Phase II (KMG-II): from individual species to whole genera.</title>
        <authorList>
            <person name="Goeker M."/>
        </authorList>
    </citation>
    <scope>NUCLEOTIDE SEQUENCE [LARGE SCALE GENOMIC DNA]</scope>
    <source>
        <strain evidence="6 7">DSM 18423</strain>
    </source>
</reference>
<feature type="transmembrane region" description="Helical" evidence="4">
    <location>
        <begin position="347"/>
        <end position="367"/>
    </location>
</feature>
<dbReference type="InterPro" id="IPR020846">
    <property type="entry name" value="MFS_dom"/>
</dbReference>
<feature type="transmembrane region" description="Helical" evidence="4">
    <location>
        <begin position="285"/>
        <end position="302"/>
    </location>
</feature>
<evidence type="ECO:0000259" key="5">
    <source>
        <dbReference type="PROSITE" id="PS50850"/>
    </source>
</evidence>
<evidence type="ECO:0000256" key="3">
    <source>
        <dbReference type="ARBA" id="ARBA00023136"/>
    </source>
</evidence>
<feature type="transmembrane region" description="Helical" evidence="4">
    <location>
        <begin position="78"/>
        <end position="101"/>
    </location>
</feature>
<evidence type="ECO:0000256" key="4">
    <source>
        <dbReference type="SAM" id="Phobius"/>
    </source>
</evidence>
<dbReference type="GO" id="GO:0022857">
    <property type="term" value="F:transmembrane transporter activity"/>
    <property type="evidence" value="ECO:0007669"/>
    <property type="project" value="InterPro"/>
</dbReference>
<feature type="transmembrane region" description="Helical" evidence="4">
    <location>
        <begin position="308"/>
        <end position="335"/>
    </location>
</feature>
<dbReference type="RefSeq" id="WP_142084947.1">
    <property type="nucleotide sequence ID" value="NZ_VFPT01000002.1"/>
</dbReference>
<evidence type="ECO:0000256" key="2">
    <source>
        <dbReference type="ARBA" id="ARBA00022989"/>
    </source>
</evidence>
<protein>
    <submittedName>
        <fullName evidence="6">MFS transporter</fullName>
    </submittedName>
</protein>
<dbReference type="PROSITE" id="PS50850">
    <property type="entry name" value="MFS"/>
    <property type="match status" value="1"/>
</dbReference>
<dbReference type="PANTHER" id="PTHR11360:SF308">
    <property type="entry name" value="BLL3089 PROTEIN"/>
    <property type="match status" value="1"/>
</dbReference>
<dbReference type="Gene3D" id="1.20.1250.20">
    <property type="entry name" value="MFS general substrate transporter like domains"/>
    <property type="match status" value="2"/>
</dbReference>
<feature type="transmembrane region" description="Helical" evidence="4">
    <location>
        <begin position="260"/>
        <end position="278"/>
    </location>
</feature>
<dbReference type="EMBL" id="VFPT01000002">
    <property type="protein sequence ID" value="TQM90476.1"/>
    <property type="molecule type" value="Genomic_DNA"/>
</dbReference>
<proteinExistence type="predicted"/>
<feature type="transmembrane region" description="Helical" evidence="4">
    <location>
        <begin position="219"/>
        <end position="240"/>
    </location>
</feature>
<name>A0A543K5W8_9RHOB</name>